<evidence type="ECO:0000313" key="2">
    <source>
        <dbReference type="EMBL" id="PIZ42647.1"/>
    </source>
</evidence>
<dbReference type="AlphaFoldDB" id="A0A2M7TBV9"/>
<accession>A0A2M7TBV9</accession>
<protein>
    <recommendedName>
        <fullName evidence="1">Glycosyltransferase subfamily 4-like N-terminal domain-containing protein</fullName>
    </recommendedName>
</protein>
<name>A0A2M7TBV9_UNCKA</name>
<dbReference type="CDD" id="cd03801">
    <property type="entry name" value="GT4_PimA-like"/>
    <property type="match status" value="1"/>
</dbReference>
<comment type="caution">
    <text evidence="2">The sequence shown here is derived from an EMBL/GenBank/DDBJ whole genome shotgun (WGS) entry which is preliminary data.</text>
</comment>
<organism evidence="2 3">
    <name type="scientific">candidate division WWE3 bacterium CG_4_10_14_0_2_um_filter_42_8</name>
    <dbReference type="NCBI Taxonomy" id="1975074"/>
    <lineage>
        <taxon>Bacteria</taxon>
        <taxon>Katanobacteria</taxon>
    </lineage>
</organism>
<dbReference type="EMBL" id="PFNJ01000059">
    <property type="protein sequence ID" value="PIZ42647.1"/>
    <property type="molecule type" value="Genomic_DNA"/>
</dbReference>
<evidence type="ECO:0000259" key="1">
    <source>
        <dbReference type="Pfam" id="PF13439"/>
    </source>
</evidence>
<dbReference type="PANTHER" id="PTHR12526">
    <property type="entry name" value="GLYCOSYLTRANSFERASE"/>
    <property type="match status" value="1"/>
</dbReference>
<proteinExistence type="predicted"/>
<feature type="domain" description="Glycosyltransferase subfamily 4-like N-terminal" evidence="1">
    <location>
        <begin position="29"/>
        <end position="203"/>
    </location>
</feature>
<dbReference type="Gene3D" id="3.40.50.2000">
    <property type="entry name" value="Glycogen Phosphorylase B"/>
    <property type="match status" value="2"/>
</dbReference>
<dbReference type="Pfam" id="PF13692">
    <property type="entry name" value="Glyco_trans_1_4"/>
    <property type="match status" value="1"/>
</dbReference>
<gene>
    <name evidence="2" type="ORF">COY34_02460</name>
</gene>
<reference evidence="3" key="1">
    <citation type="submission" date="2017-09" db="EMBL/GenBank/DDBJ databases">
        <title>Depth-based differentiation of microbial function through sediment-hosted aquifers and enrichment of novel symbionts in the deep terrestrial subsurface.</title>
        <authorList>
            <person name="Probst A.J."/>
            <person name="Ladd B."/>
            <person name="Jarett J.K."/>
            <person name="Geller-Mcgrath D.E."/>
            <person name="Sieber C.M.K."/>
            <person name="Emerson J.B."/>
            <person name="Anantharaman K."/>
            <person name="Thomas B.C."/>
            <person name="Malmstrom R."/>
            <person name="Stieglmeier M."/>
            <person name="Klingl A."/>
            <person name="Woyke T."/>
            <person name="Ryan C.M."/>
            <person name="Banfield J.F."/>
        </authorList>
    </citation>
    <scope>NUCLEOTIDE SEQUENCE [LARGE SCALE GENOMIC DNA]</scope>
</reference>
<feature type="non-terminal residue" evidence="2">
    <location>
        <position position="359"/>
    </location>
</feature>
<dbReference type="PANTHER" id="PTHR12526:SF600">
    <property type="entry name" value="GLYCOSYL TRANSFERASE GROUP 1"/>
    <property type="match status" value="1"/>
</dbReference>
<dbReference type="GO" id="GO:0016757">
    <property type="term" value="F:glycosyltransferase activity"/>
    <property type="evidence" value="ECO:0007669"/>
    <property type="project" value="TreeGrafter"/>
</dbReference>
<evidence type="ECO:0000313" key="3">
    <source>
        <dbReference type="Proteomes" id="UP000230970"/>
    </source>
</evidence>
<dbReference type="Proteomes" id="UP000230970">
    <property type="component" value="Unassembled WGS sequence"/>
</dbReference>
<dbReference type="SUPFAM" id="SSF53756">
    <property type="entry name" value="UDP-Glycosyltransferase/glycogen phosphorylase"/>
    <property type="match status" value="1"/>
</dbReference>
<dbReference type="InterPro" id="IPR028098">
    <property type="entry name" value="Glyco_trans_4-like_N"/>
</dbReference>
<dbReference type="Pfam" id="PF13439">
    <property type="entry name" value="Glyco_transf_4"/>
    <property type="match status" value="1"/>
</dbReference>
<sequence length="359" mass="41157">MKILYLAPRFPYYPLKGDQLRDYNQIKLLSKKHEITLVTFQAADTKEEDIKYMQQYCRLELVFWNKIQSHLNVLRGSLSRLPLQVGYFASPAMSAKIKHLLKHNHYDLIHVHLARMAEYVKDHQGIPKVIDLMDAFSLNMRNRAKREKLLFKVVSKVEELRMKNYEKTLCQKFDKVIVVSERDRAALGIQENVSILPLGVDLRKPKKNKKYRHDLIFTGNMGYFPNQDAVLWFTKEVFPLILKKMPHLTFAIVGNNPGQKIKKLASKHIKVTGFVPSIYDYLAQARLAVAPLRSGSGMQIKVLEAMAAGCPVVATHYVSEGIAHASERKEIFIAPDDAQQFADKVVQVLQNNNLCQQVA</sequence>